<evidence type="ECO:0000256" key="6">
    <source>
        <dbReference type="ARBA" id="ARBA00023027"/>
    </source>
</evidence>
<feature type="active site" description="Nucleophile; for glutaminase activity" evidence="7">
    <location>
        <position position="151"/>
    </location>
</feature>
<dbReference type="OrthoDB" id="9760188at2"/>
<comment type="similarity">
    <text evidence="10">Belongs to the NAD synthetase family.</text>
</comment>
<dbReference type="EC" id="6.3.5.1" evidence="7 8"/>
<feature type="active site" description="Proton acceptor; for glutaminase activity" evidence="7">
    <location>
        <position position="48"/>
    </location>
</feature>
<evidence type="ECO:0000256" key="5">
    <source>
        <dbReference type="ARBA" id="ARBA00022840"/>
    </source>
</evidence>
<accession>A0A410P5N6</accession>
<dbReference type="KEGG" id="vai:BU251_06865"/>
<comment type="catalytic activity">
    <reaction evidence="7 8">
        <text>deamido-NAD(+) + L-glutamine + ATP + H2O = L-glutamate + AMP + diphosphate + NAD(+) + H(+)</text>
        <dbReference type="Rhea" id="RHEA:24384"/>
        <dbReference type="ChEBI" id="CHEBI:15377"/>
        <dbReference type="ChEBI" id="CHEBI:15378"/>
        <dbReference type="ChEBI" id="CHEBI:29985"/>
        <dbReference type="ChEBI" id="CHEBI:30616"/>
        <dbReference type="ChEBI" id="CHEBI:33019"/>
        <dbReference type="ChEBI" id="CHEBI:57540"/>
        <dbReference type="ChEBI" id="CHEBI:58359"/>
        <dbReference type="ChEBI" id="CHEBI:58437"/>
        <dbReference type="ChEBI" id="CHEBI:456215"/>
        <dbReference type="EC" id="6.3.5.1"/>
    </reaction>
</comment>
<dbReference type="EMBL" id="CP019384">
    <property type="protein sequence ID" value="QAT17453.1"/>
    <property type="molecule type" value="Genomic_DNA"/>
</dbReference>
<comment type="function">
    <text evidence="7">Catalyzes the ATP-dependent amidation of deamido-NAD to form NAD. Uses L-glutamine as a nitrogen source.</text>
</comment>
<dbReference type="InterPro" id="IPR014729">
    <property type="entry name" value="Rossmann-like_a/b/a_fold"/>
</dbReference>
<evidence type="ECO:0000256" key="7">
    <source>
        <dbReference type="HAMAP-Rule" id="MF_02090"/>
    </source>
</evidence>
<dbReference type="GO" id="GO:0009435">
    <property type="term" value="P:NAD+ biosynthetic process"/>
    <property type="evidence" value="ECO:0007669"/>
    <property type="project" value="UniProtKB-UniRule"/>
</dbReference>
<name>A0A410P5N6_VELA1</name>
<protein>
    <recommendedName>
        <fullName evidence="7 8">Glutamine-dependent NAD(+) synthetase</fullName>
        <ecNumber evidence="7 8">6.3.5.1</ecNumber>
    </recommendedName>
    <alternativeName>
        <fullName evidence="7 8">NAD(+) synthase [glutamine-hydrolyzing]</fullName>
    </alternativeName>
</protein>
<dbReference type="GO" id="GO:0005737">
    <property type="term" value="C:cytoplasm"/>
    <property type="evidence" value="ECO:0007669"/>
    <property type="project" value="InterPro"/>
</dbReference>
<proteinExistence type="inferred from homology"/>
<evidence type="ECO:0000256" key="4">
    <source>
        <dbReference type="ARBA" id="ARBA00022741"/>
    </source>
</evidence>
<dbReference type="InterPro" id="IPR000132">
    <property type="entry name" value="Nitrilase/CN_hydratase_CS"/>
</dbReference>
<evidence type="ECO:0000256" key="8">
    <source>
        <dbReference type="PIRNR" id="PIRNR006630"/>
    </source>
</evidence>
<evidence type="ECO:0000313" key="12">
    <source>
        <dbReference type="EMBL" id="QAT17453.1"/>
    </source>
</evidence>
<gene>
    <name evidence="7" type="primary">nadE</name>
    <name evidence="12" type="ORF">BU251_06865</name>
</gene>
<dbReference type="PROSITE" id="PS00920">
    <property type="entry name" value="NITRIL_CHT_1"/>
    <property type="match status" value="1"/>
</dbReference>
<feature type="active site" description="Proton acceptor" evidence="9">
    <location>
        <position position="48"/>
    </location>
</feature>
<dbReference type="PIRSF" id="PIRSF006630">
    <property type="entry name" value="NADS_GAT"/>
    <property type="match status" value="1"/>
</dbReference>
<dbReference type="PANTHER" id="PTHR23090:SF9">
    <property type="entry name" value="GLUTAMINE-DEPENDENT NAD(+) SYNTHETASE"/>
    <property type="match status" value="1"/>
</dbReference>
<feature type="binding site" evidence="7">
    <location>
        <position position="121"/>
    </location>
    <ligand>
        <name>L-glutamine</name>
        <dbReference type="ChEBI" id="CHEBI:58359"/>
    </ligand>
</feature>
<dbReference type="GO" id="GO:0003952">
    <property type="term" value="F:NAD+ synthase (glutamine-hydrolyzing) activity"/>
    <property type="evidence" value="ECO:0007669"/>
    <property type="project" value="UniProtKB-UniRule"/>
</dbReference>
<dbReference type="UniPathway" id="UPA00253">
    <property type="reaction ID" value="UER00334"/>
</dbReference>
<dbReference type="InterPro" id="IPR022310">
    <property type="entry name" value="NAD/GMP_synthase"/>
</dbReference>
<dbReference type="SUPFAM" id="SSF52402">
    <property type="entry name" value="Adenine nucleotide alpha hydrolases-like"/>
    <property type="match status" value="1"/>
</dbReference>
<comment type="pathway">
    <text evidence="1 7 8">Cofactor biosynthesis; NAD(+) biosynthesis; NAD(+) from deamido-NAD(+) (L-Gln route): step 1/1.</text>
</comment>
<dbReference type="InterPro" id="IPR003010">
    <property type="entry name" value="C-N_Hydrolase"/>
</dbReference>
<evidence type="ECO:0000259" key="11">
    <source>
        <dbReference type="PROSITE" id="PS50263"/>
    </source>
</evidence>
<dbReference type="GO" id="GO:0008795">
    <property type="term" value="F:NAD+ synthase activity"/>
    <property type="evidence" value="ECO:0007669"/>
    <property type="project" value="UniProtKB-UniRule"/>
</dbReference>
<feature type="active site" description="For glutaminase activity" evidence="7">
    <location>
        <position position="115"/>
    </location>
</feature>
<dbReference type="Proteomes" id="UP000287243">
    <property type="component" value="Chromosome"/>
</dbReference>
<dbReference type="NCBIfam" id="NF010588">
    <property type="entry name" value="PRK13981.1"/>
    <property type="match status" value="1"/>
</dbReference>
<comment type="similarity">
    <text evidence="2 7 8">In the C-terminal section; belongs to the NAD synthetase family.</text>
</comment>
<evidence type="ECO:0000256" key="2">
    <source>
        <dbReference type="ARBA" id="ARBA00007145"/>
    </source>
</evidence>
<dbReference type="RefSeq" id="WP_128700286.1">
    <property type="nucleotide sequence ID" value="NZ_CP019384.1"/>
</dbReference>
<dbReference type="AlphaFoldDB" id="A0A410P5N6"/>
<keyword evidence="6 7" id="KW-0520">NAD</keyword>
<feature type="binding site" evidence="7">
    <location>
        <begin position="307"/>
        <end position="314"/>
    </location>
    <ligand>
        <name>ATP</name>
        <dbReference type="ChEBI" id="CHEBI:30616"/>
    </ligand>
</feature>
<feature type="binding site" evidence="7">
    <location>
        <position position="531"/>
    </location>
    <ligand>
        <name>deamido-NAD(+)</name>
        <dbReference type="ChEBI" id="CHEBI:58437"/>
        <note>ligand shared between two neighboring subunits</note>
    </ligand>
</feature>
<dbReference type="GO" id="GO:0000257">
    <property type="term" value="F:nitrilase activity"/>
    <property type="evidence" value="ECO:0007669"/>
    <property type="project" value="UniProtKB-ARBA"/>
</dbReference>
<feature type="binding site" evidence="7">
    <location>
        <position position="414"/>
    </location>
    <ligand>
        <name>ATP</name>
        <dbReference type="ChEBI" id="CHEBI:30616"/>
    </ligand>
</feature>
<evidence type="ECO:0000256" key="3">
    <source>
        <dbReference type="ARBA" id="ARBA00022598"/>
    </source>
</evidence>
<dbReference type="NCBIfam" id="TIGR00552">
    <property type="entry name" value="nadE"/>
    <property type="match status" value="1"/>
</dbReference>
<dbReference type="InterPro" id="IPR036526">
    <property type="entry name" value="C-N_Hydrolase_sf"/>
</dbReference>
<evidence type="ECO:0000256" key="9">
    <source>
        <dbReference type="PROSITE-ProRule" id="PRU10139"/>
    </source>
</evidence>
<dbReference type="InterPro" id="IPR014445">
    <property type="entry name" value="Gln-dep_NAD_synthase"/>
</dbReference>
<feature type="binding site" evidence="7">
    <location>
        <position position="184"/>
    </location>
    <ligand>
        <name>L-glutamine</name>
        <dbReference type="ChEBI" id="CHEBI:58359"/>
    </ligand>
</feature>
<evidence type="ECO:0000256" key="10">
    <source>
        <dbReference type="RuleBase" id="RU003811"/>
    </source>
</evidence>
<dbReference type="PROSITE" id="PS50263">
    <property type="entry name" value="CN_HYDROLASE"/>
    <property type="match status" value="1"/>
</dbReference>
<feature type="binding site" evidence="7">
    <location>
        <position position="178"/>
    </location>
    <ligand>
        <name>L-glutamine</name>
        <dbReference type="ChEBI" id="CHEBI:58359"/>
    </ligand>
</feature>
<feature type="domain" description="CN hydrolase" evidence="11">
    <location>
        <begin position="8"/>
        <end position="248"/>
    </location>
</feature>
<dbReference type="CDD" id="cd07570">
    <property type="entry name" value="GAT_Gln-NAD-synth"/>
    <property type="match status" value="1"/>
</dbReference>
<keyword evidence="13" id="KW-1185">Reference proteome</keyword>
<dbReference type="GO" id="GO:0004359">
    <property type="term" value="F:glutaminase activity"/>
    <property type="evidence" value="ECO:0007669"/>
    <property type="project" value="InterPro"/>
</dbReference>
<dbReference type="PANTHER" id="PTHR23090">
    <property type="entry name" value="NH 3 /GLUTAMINE-DEPENDENT NAD + SYNTHETASE"/>
    <property type="match status" value="1"/>
</dbReference>
<dbReference type="GO" id="GO:0005524">
    <property type="term" value="F:ATP binding"/>
    <property type="evidence" value="ECO:0007669"/>
    <property type="project" value="UniProtKB-UniRule"/>
</dbReference>
<evidence type="ECO:0000313" key="13">
    <source>
        <dbReference type="Proteomes" id="UP000287243"/>
    </source>
</evidence>
<feature type="binding site" evidence="7">
    <location>
        <position position="419"/>
    </location>
    <ligand>
        <name>deamido-NAD(+)</name>
        <dbReference type="ChEBI" id="CHEBI:58437"/>
        <note>ligand shared between two neighboring subunits</note>
    </ligand>
</feature>
<dbReference type="Pfam" id="PF00795">
    <property type="entry name" value="CN_hydrolase"/>
    <property type="match status" value="1"/>
</dbReference>
<keyword evidence="5 7" id="KW-0067">ATP-binding</keyword>
<comment type="caution">
    <text evidence="7">Lacks conserved residue(s) required for the propagation of feature annotation.</text>
</comment>
<dbReference type="Pfam" id="PF02540">
    <property type="entry name" value="NAD_synthase"/>
    <property type="match status" value="1"/>
</dbReference>
<keyword evidence="4 7" id="KW-0547">Nucleotide-binding</keyword>
<sequence length="559" mass="60539">MPEKTQKIRIALAQVNPVVGDLAGNAAKIAAWIQKALRAGADIVSFPELCITGYPPEDLLFKSQFIDDNLAALKAAARATGDITAIVGFVDRKKNRIYNAAAVLSRGRIVDVYHKVFLPNYGVFDEMRYFAAGDTFPVFGLGRTSFGVNICEDIWHLDGPAGIQAYRGARLIVNINASPYHMGKGEMRRRILKKQARRNGVFIAYTNLVGGQDELVFDGQSLIVDDKGRVVAQGRAFEEELLVRDIELPVVSRKPAIMIAGAGEDKPPLGPHVAVPPNTIEEEVYGALVLGLKDYVLKNGFKKIVLGLSGGIDSSLVAAMAADAIGSENVLGVLMPSAYTSQESGEDARLLAQNLNIKTAEIPIQKILEAYLAELGGVFAGKAPDITEENLQARIRGNIIMAISNKFGYLAVNTGNKSEVSCGYCTLYGDMAGGFGAIKDVPKTLVYRLAEYKNKAAGRGVIPGRVLTKAPTAELRLNQKDADTLPPYDVLDPVLKLYVEEDKGIQEIVAAGIDGKLAAGVVRMVDFNEYKRRQSAPGIKISPKAFGKDRRMPITNKYR</sequence>
<evidence type="ECO:0000256" key="1">
    <source>
        <dbReference type="ARBA" id="ARBA00005188"/>
    </source>
</evidence>
<dbReference type="SUPFAM" id="SSF56317">
    <property type="entry name" value="Carbon-nitrogen hydrolase"/>
    <property type="match status" value="1"/>
</dbReference>
<keyword evidence="3 7" id="KW-0436">Ligase</keyword>
<dbReference type="Gene3D" id="3.40.50.620">
    <property type="entry name" value="HUPs"/>
    <property type="match status" value="1"/>
</dbReference>
<feature type="binding site" evidence="7">
    <location>
        <position position="390"/>
    </location>
    <ligand>
        <name>deamido-NAD(+)</name>
        <dbReference type="ChEBI" id="CHEBI:58437"/>
        <note>ligand shared between two neighboring subunits</note>
    </ligand>
</feature>
<dbReference type="FunFam" id="3.40.50.620:FF:000106">
    <property type="entry name" value="Glutamine-dependent NAD(+) synthetase"/>
    <property type="match status" value="1"/>
</dbReference>
<reference evidence="12 13" key="1">
    <citation type="submission" date="2017-01" db="EMBL/GenBank/DDBJ databases">
        <title>First insights into the biology of 'candidatus Vampirococcus archaeovorus'.</title>
        <authorList>
            <person name="Kizina J."/>
            <person name="Jordan S."/>
            <person name="Stueber K."/>
            <person name="Reinhardt R."/>
            <person name="Harder J."/>
        </authorList>
    </citation>
    <scope>NUCLEOTIDE SEQUENCE [LARGE SCALE GENOMIC DNA]</scope>
    <source>
        <strain evidence="12 13">LiM</strain>
    </source>
</reference>
<dbReference type="InterPro" id="IPR003694">
    <property type="entry name" value="NAD_synthase"/>
</dbReference>
<organism evidence="12 13">
    <name type="scientific">Velamenicoccus archaeovorus</name>
    <dbReference type="NCBI Taxonomy" id="1930593"/>
    <lineage>
        <taxon>Bacteria</taxon>
        <taxon>Pseudomonadati</taxon>
        <taxon>Candidatus Omnitrophota</taxon>
        <taxon>Candidatus Velamenicoccus</taxon>
    </lineage>
</organism>
<dbReference type="HAMAP" id="MF_02090">
    <property type="entry name" value="NadE_glutamine_dep"/>
    <property type="match status" value="1"/>
</dbReference>
<dbReference type="CDD" id="cd00553">
    <property type="entry name" value="NAD_synthase"/>
    <property type="match status" value="1"/>
</dbReference>
<dbReference type="Gene3D" id="3.60.110.10">
    <property type="entry name" value="Carbon-nitrogen hydrolase"/>
    <property type="match status" value="1"/>
</dbReference>